<dbReference type="EMBL" id="CP144698">
    <property type="protein sequence ID" value="WVZ17630.1"/>
    <property type="molecule type" value="Genomic_DNA"/>
</dbReference>
<gene>
    <name evidence="2" type="ORF">V8G54_010612</name>
</gene>
<dbReference type="Proteomes" id="UP001374535">
    <property type="component" value="Chromosome 3"/>
</dbReference>
<keyword evidence="1" id="KW-0812">Transmembrane</keyword>
<feature type="transmembrane region" description="Helical" evidence="1">
    <location>
        <begin position="6"/>
        <end position="27"/>
    </location>
</feature>
<name>A0AAQ3NXD7_VIGMU</name>
<keyword evidence="1" id="KW-0472">Membrane</keyword>
<accession>A0AAQ3NXD7</accession>
<organism evidence="2 3">
    <name type="scientific">Vigna mungo</name>
    <name type="common">Black gram</name>
    <name type="synonym">Phaseolus mungo</name>
    <dbReference type="NCBI Taxonomy" id="3915"/>
    <lineage>
        <taxon>Eukaryota</taxon>
        <taxon>Viridiplantae</taxon>
        <taxon>Streptophyta</taxon>
        <taxon>Embryophyta</taxon>
        <taxon>Tracheophyta</taxon>
        <taxon>Spermatophyta</taxon>
        <taxon>Magnoliopsida</taxon>
        <taxon>eudicotyledons</taxon>
        <taxon>Gunneridae</taxon>
        <taxon>Pentapetalae</taxon>
        <taxon>rosids</taxon>
        <taxon>fabids</taxon>
        <taxon>Fabales</taxon>
        <taxon>Fabaceae</taxon>
        <taxon>Papilionoideae</taxon>
        <taxon>50 kb inversion clade</taxon>
        <taxon>NPAAA clade</taxon>
        <taxon>indigoferoid/millettioid clade</taxon>
        <taxon>Phaseoleae</taxon>
        <taxon>Vigna</taxon>
    </lineage>
</organism>
<proteinExistence type="predicted"/>
<evidence type="ECO:0000313" key="2">
    <source>
        <dbReference type="EMBL" id="WVZ17630.1"/>
    </source>
</evidence>
<keyword evidence="1" id="KW-1133">Transmembrane helix</keyword>
<keyword evidence="3" id="KW-1185">Reference proteome</keyword>
<sequence length="176" mass="20275">MKVIKVVASMTICTLFLLSVVCLFWYLDSIDIKQHKFSVSNADVVSFSYNTTTTTFTYNLTLFVTIPKAFESFNYFKATASYLNHRFASKSDETLVHGFNELSMRFNGEYVVSFSKDQLLTLNKNHMEGLYNIRIIIWPSKTDPTYVKLGFIKALVLCEIQVPLKSRVFCGWTDHD</sequence>
<evidence type="ECO:0000256" key="1">
    <source>
        <dbReference type="SAM" id="Phobius"/>
    </source>
</evidence>
<protein>
    <submittedName>
        <fullName evidence="2">Uncharacterized protein</fullName>
    </submittedName>
</protein>
<reference evidence="2 3" key="1">
    <citation type="journal article" date="2023" name="Life. Sci Alliance">
        <title>Evolutionary insights into 3D genome organization and epigenetic landscape of Vigna mungo.</title>
        <authorList>
            <person name="Junaid A."/>
            <person name="Singh B."/>
            <person name="Bhatia S."/>
        </authorList>
    </citation>
    <scope>NUCLEOTIDE SEQUENCE [LARGE SCALE GENOMIC DNA]</scope>
    <source>
        <strain evidence="2">Urdbean</strain>
    </source>
</reference>
<evidence type="ECO:0000313" key="3">
    <source>
        <dbReference type="Proteomes" id="UP001374535"/>
    </source>
</evidence>
<dbReference type="AlphaFoldDB" id="A0AAQ3NXD7"/>